<dbReference type="AlphaFoldDB" id="A0A397INP0"/>
<sequence>MLSRLFLIPILLLVGITAVAIGAPVAETIESAKAVEISQMGFGNLTLNRRFIVGVPGPPQCPNKNFPQFLSSYCFGQPLSVADCASQTNPPGIAEYDMYCPKASTCMDFRTDNEDEYESKFAVCIDNKLVKHIGNGGKNGVFCKTFEFNIKSERGTVSINVYDNTQKPFQVESFNIYAKNENLFMKNAHTYSFILDNEVKKIKVCLETNRKTEFFAMFSYLDGTYSSNW</sequence>
<feature type="chain" id="PRO_5017461673" description="Secreted protein" evidence="1">
    <location>
        <begin position="23"/>
        <end position="229"/>
    </location>
</feature>
<evidence type="ECO:0008006" key="4">
    <source>
        <dbReference type="Google" id="ProtNLM"/>
    </source>
</evidence>
<evidence type="ECO:0000256" key="1">
    <source>
        <dbReference type="SAM" id="SignalP"/>
    </source>
</evidence>
<gene>
    <name evidence="2" type="ORF">Glove_176g61</name>
</gene>
<evidence type="ECO:0000313" key="3">
    <source>
        <dbReference type="Proteomes" id="UP000266861"/>
    </source>
</evidence>
<name>A0A397INP0_9GLOM</name>
<reference evidence="2 3" key="1">
    <citation type="submission" date="2018-08" db="EMBL/GenBank/DDBJ databases">
        <title>Genome and evolution of the arbuscular mycorrhizal fungus Diversispora epigaea (formerly Glomus versiforme) and its bacterial endosymbionts.</title>
        <authorList>
            <person name="Sun X."/>
            <person name="Fei Z."/>
            <person name="Harrison M."/>
        </authorList>
    </citation>
    <scope>NUCLEOTIDE SEQUENCE [LARGE SCALE GENOMIC DNA]</scope>
    <source>
        <strain evidence="2 3">IT104</strain>
    </source>
</reference>
<dbReference type="Proteomes" id="UP000266861">
    <property type="component" value="Unassembled WGS sequence"/>
</dbReference>
<proteinExistence type="predicted"/>
<comment type="caution">
    <text evidence="2">The sequence shown here is derived from an EMBL/GenBank/DDBJ whole genome shotgun (WGS) entry which is preliminary data.</text>
</comment>
<organism evidence="2 3">
    <name type="scientific">Diversispora epigaea</name>
    <dbReference type="NCBI Taxonomy" id="1348612"/>
    <lineage>
        <taxon>Eukaryota</taxon>
        <taxon>Fungi</taxon>
        <taxon>Fungi incertae sedis</taxon>
        <taxon>Mucoromycota</taxon>
        <taxon>Glomeromycotina</taxon>
        <taxon>Glomeromycetes</taxon>
        <taxon>Diversisporales</taxon>
        <taxon>Diversisporaceae</taxon>
        <taxon>Diversispora</taxon>
    </lineage>
</organism>
<protein>
    <recommendedName>
        <fullName evidence="4">Secreted protein</fullName>
    </recommendedName>
</protein>
<keyword evidence="3" id="KW-1185">Reference proteome</keyword>
<accession>A0A397INP0</accession>
<feature type="signal peptide" evidence="1">
    <location>
        <begin position="1"/>
        <end position="22"/>
    </location>
</feature>
<dbReference type="EMBL" id="PQFF01000166">
    <property type="protein sequence ID" value="RHZ77561.1"/>
    <property type="molecule type" value="Genomic_DNA"/>
</dbReference>
<keyword evidence="1" id="KW-0732">Signal</keyword>
<evidence type="ECO:0000313" key="2">
    <source>
        <dbReference type="EMBL" id="RHZ77561.1"/>
    </source>
</evidence>